<evidence type="ECO:0000313" key="2">
    <source>
        <dbReference type="Proteomes" id="UP000672027"/>
    </source>
</evidence>
<keyword evidence="2" id="KW-1185">Reference proteome</keyword>
<sequence>MKISKAKRVTRKNQVRVLAYFFRHIGEDGPTGWVGIVAAMTPHELLWALDEHGDPHSMLLLPLARLHNSIVAWKEHDSGLSENYQTTEIDMYEAIGAAAAQSFPLPREDGWATFHEIFGDVNIV</sequence>
<dbReference type="EMBL" id="CP072800">
    <property type="protein sequence ID" value="QTR51588.1"/>
    <property type="molecule type" value="Genomic_DNA"/>
</dbReference>
<proteinExistence type="predicted"/>
<protein>
    <submittedName>
        <fullName evidence="1">Uncharacterized protein</fullName>
    </submittedName>
</protein>
<dbReference type="Proteomes" id="UP000672027">
    <property type="component" value="Chromosome"/>
</dbReference>
<organism evidence="1 2">
    <name type="scientific">Candidatus Thiothrix anitrata</name>
    <dbReference type="NCBI Taxonomy" id="2823902"/>
    <lineage>
        <taxon>Bacteria</taxon>
        <taxon>Pseudomonadati</taxon>
        <taxon>Pseudomonadota</taxon>
        <taxon>Gammaproteobacteria</taxon>
        <taxon>Thiotrichales</taxon>
        <taxon>Thiotrichaceae</taxon>
        <taxon>Thiothrix</taxon>
    </lineage>
</organism>
<gene>
    <name evidence="1" type="ORF">J8380_08625</name>
</gene>
<accession>A0ABX7X8N2</accession>
<dbReference type="RefSeq" id="WP_210230174.1">
    <property type="nucleotide sequence ID" value="NZ_CP072800.1"/>
</dbReference>
<name>A0ABX7X8N2_9GAMM</name>
<reference evidence="1 2" key="1">
    <citation type="submission" date="2021-04" db="EMBL/GenBank/DDBJ databases">
        <title>Genomics, taxonomy and metabolism of representatives of sulfur bacteria of the genus Thiothrix: Thiothrix fructosivorans QT, Thiothrix unzii A1T and three new species, Thiothrix subterranea sp. nov., Thiothrix litoralis sp. nov. and 'Candidatus Thiothrix anitrata' sp. nov.</title>
        <authorList>
            <person name="Ravin N.V."/>
            <person name="Smolyakov D."/>
            <person name="Rudenko T.S."/>
            <person name="Mardanov A.V."/>
            <person name="Beletsky A.V."/>
            <person name="Markov N.D."/>
            <person name="Fomenkov A.I."/>
            <person name="Roberts R.J."/>
            <person name="Karnachuk O.V."/>
            <person name="Novikov A."/>
            <person name="Grabovich M.Y."/>
        </authorList>
    </citation>
    <scope>NUCLEOTIDE SEQUENCE [LARGE SCALE GENOMIC DNA]</scope>
    <source>
        <strain evidence="1 2">A52</strain>
    </source>
</reference>
<evidence type="ECO:0000313" key="1">
    <source>
        <dbReference type="EMBL" id="QTR51588.1"/>
    </source>
</evidence>